<comment type="caution">
    <text evidence="8">The sequence shown here is derived from an EMBL/GenBank/DDBJ whole genome shotgun (WGS) entry which is preliminary data.</text>
</comment>
<dbReference type="EMBL" id="CAXAMN010020113">
    <property type="protein sequence ID" value="CAK9055665.1"/>
    <property type="molecule type" value="Genomic_DNA"/>
</dbReference>
<protein>
    <recommendedName>
        <fullName evidence="7">FYVE-type domain-containing protein</fullName>
    </recommendedName>
</protein>
<dbReference type="Pfam" id="PF01363">
    <property type="entry name" value="FYVE"/>
    <property type="match status" value="1"/>
</dbReference>
<dbReference type="SUPFAM" id="SSF57903">
    <property type="entry name" value="FYVE/PHD zinc finger"/>
    <property type="match status" value="1"/>
</dbReference>
<dbReference type="CDD" id="cd15760">
    <property type="entry name" value="FYVE_scVPS27p_like"/>
    <property type="match status" value="1"/>
</dbReference>
<keyword evidence="3" id="KW-0862">Zinc</keyword>
<evidence type="ECO:0000256" key="4">
    <source>
        <dbReference type="PROSITE-ProRule" id="PRU00091"/>
    </source>
</evidence>
<dbReference type="PANTHER" id="PTHR46275:SF1">
    <property type="entry name" value="HEPATOCYTE GROWTH FACTOR-REGULATED TYROSINE KINASE SUBSTRATE"/>
    <property type="match status" value="1"/>
</dbReference>
<dbReference type="InterPro" id="IPR011011">
    <property type="entry name" value="Znf_FYVE_PHD"/>
</dbReference>
<feature type="compositionally biased region" description="Polar residues" evidence="6">
    <location>
        <begin position="1"/>
        <end position="13"/>
    </location>
</feature>
<keyword evidence="5" id="KW-0175">Coiled coil</keyword>
<dbReference type="InterPro" id="IPR017073">
    <property type="entry name" value="HGS/VPS27"/>
</dbReference>
<name>A0ABP0MVY7_9DINO</name>
<evidence type="ECO:0000256" key="2">
    <source>
        <dbReference type="ARBA" id="ARBA00022771"/>
    </source>
</evidence>
<evidence type="ECO:0000313" key="8">
    <source>
        <dbReference type="EMBL" id="CAK9055665.1"/>
    </source>
</evidence>
<dbReference type="Proteomes" id="UP001642484">
    <property type="component" value="Unassembled WGS sequence"/>
</dbReference>
<feature type="region of interest" description="Disordered" evidence="6">
    <location>
        <begin position="1"/>
        <end position="25"/>
    </location>
</feature>
<evidence type="ECO:0000256" key="3">
    <source>
        <dbReference type="ARBA" id="ARBA00022833"/>
    </source>
</evidence>
<accession>A0ABP0MVY7</accession>
<evidence type="ECO:0000256" key="6">
    <source>
        <dbReference type="SAM" id="MobiDB-lite"/>
    </source>
</evidence>
<gene>
    <name evidence="8" type="ORF">CCMP2556_LOCUS27662</name>
</gene>
<dbReference type="Gene3D" id="3.30.40.10">
    <property type="entry name" value="Zinc/RING finger domain, C3HC4 (zinc finger)"/>
    <property type="match status" value="1"/>
</dbReference>
<feature type="coiled-coil region" evidence="5">
    <location>
        <begin position="85"/>
        <end position="140"/>
    </location>
</feature>
<dbReference type="PROSITE" id="PS50178">
    <property type="entry name" value="ZF_FYVE"/>
    <property type="match status" value="1"/>
</dbReference>
<proteinExistence type="predicted"/>
<keyword evidence="1" id="KW-0479">Metal-binding</keyword>
<feature type="coiled-coil region" evidence="5">
    <location>
        <begin position="173"/>
        <end position="265"/>
    </location>
</feature>
<dbReference type="InterPro" id="IPR000306">
    <property type="entry name" value="Znf_FYVE"/>
</dbReference>
<evidence type="ECO:0000256" key="1">
    <source>
        <dbReference type="ARBA" id="ARBA00022723"/>
    </source>
</evidence>
<dbReference type="PANTHER" id="PTHR46275">
    <property type="entry name" value="HEPATOCYTE GROWTH FACTOR-REGULATED TYROSINE KINASE SUBSTRATE"/>
    <property type="match status" value="1"/>
</dbReference>
<sequence length="299" mass="34117">MSVNGPTPTSSLIGSDDGQADGKETHCPRCRSQFTTYFRRHHCRNCGGLVCDDCSRNRTRIPRDLSLGIVRVCDDCFKTIGDHNAAGAEEDLVFSQQLIERLRAELAQKHTQIEAFKKVLLELEAEASKDSSQLDEYAQDPHNDDFSFGVLQDKVQKSWSSMTKSLEAQGSRKLQLEEQQRAAMEQQKDLAKKEEELMAKRQELDAQLAEVSRLEARRDELSRKEAELQRAAANERQTVRELEMSRKAQQEMEAERMSLQQWRARPRGSSEPVAFTISTGREELRRNRLEGCKRACIIS</sequence>
<feature type="domain" description="FYVE-type" evidence="7">
    <location>
        <begin position="21"/>
        <end position="81"/>
    </location>
</feature>
<organism evidence="8 9">
    <name type="scientific">Durusdinium trenchii</name>
    <dbReference type="NCBI Taxonomy" id="1381693"/>
    <lineage>
        <taxon>Eukaryota</taxon>
        <taxon>Sar</taxon>
        <taxon>Alveolata</taxon>
        <taxon>Dinophyceae</taxon>
        <taxon>Suessiales</taxon>
        <taxon>Symbiodiniaceae</taxon>
        <taxon>Durusdinium</taxon>
    </lineage>
</organism>
<keyword evidence="2 4" id="KW-0863">Zinc-finger</keyword>
<dbReference type="InterPro" id="IPR013083">
    <property type="entry name" value="Znf_RING/FYVE/PHD"/>
</dbReference>
<evidence type="ECO:0000259" key="7">
    <source>
        <dbReference type="PROSITE" id="PS50178"/>
    </source>
</evidence>
<reference evidence="8 9" key="1">
    <citation type="submission" date="2024-02" db="EMBL/GenBank/DDBJ databases">
        <authorList>
            <person name="Chen Y."/>
            <person name="Shah S."/>
            <person name="Dougan E. K."/>
            <person name="Thang M."/>
            <person name="Chan C."/>
        </authorList>
    </citation>
    <scope>NUCLEOTIDE SEQUENCE [LARGE SCALE GENOMIC DNA]</scope>
</reference>
<dbReference type="SMART" id="SM00064">
    <property type="entry name" value="FYVE"/>
    <property type="match status" value="1"/>
</dbReference>
<dbReference type="InterPro" id="IPR017455">
    <property type="entry name" value="Znf_FYVE-rel"/>
</dbReference>
<keyword evidence="9" id="KW-1185">Reference proteome</keyword>
<evidence type="ECO:0000313" key="9">
    <source>
        <dbReference type="Proteomes" id="UP001642484"/>
    </source>
</evidence>
<evidence type="ECO:0000256" key="5">
    <source>
        <dbReference type="SAM" id="Coils"/>
    </source>
</evidence>